<name>A0A366ENA7_9HYPH</name>
<dbReference type="GO" id="GO:0006260">
    <property type="term" value="P:DNA replication"/>
    <property type="evidence" value="ECO:0007669"/>
    <property type="project" value="TreeGrafter"/>
</dbReference>
<accession>A0A366ENA7</accession>
<dbReference type="OrthoDB" id="8150723at2"/>
<dbReference type="RefSeq" id="WP_113892746.1">
    <property type="nucleotide sequence ID" value="NZ_QNRK01000044.1"/>
</dbReference>
<evidence type="ECO:0000313" key="4">
    <source>
        <dbReference type="Proteomes" id="UP000253529"/>
    </source>
</evidence>
<dbReference type="Pfam" id="PF01695">
    <property type="entry name" value="IstB_IS21"/>
    <property type="match status" value="1"/>
</dbReference>
<dbReference type="PANTHER" id="PTHR30050">
    <property type="entry name" value="CHROMOSOMAL REPLICATION INITIATOR PROTEIN DNAA"/>
    <property type="match status" value="1"/>
</dbReference>
<comment type="caution">
    <text evidence="3">The sequence shown here is derived from an EMBL/GenBank/DDBJ whole genome shotgun (WGS) entry which is preliminary data.</text>
</comment>
<evidence type="ECO:0000313" key="3">
    <source>
        <dbReference type="EMBL" id="RBP03446.1"/>
    </source>
</evidence>
<sequence>LDGFDFSAQPSLDKKQVRELAACRWVANGDALLLLGPPGVGKTHLAIALGRAAIREGYSVLFVTAPALVAGLAKAHAEGRLDERLGFFAKPKLLIVDELGYLPFEPNAAHLFFQLVSRRYERGSMLITSNRSVGEWGTVFGDSVVATAILDRLLHHSCVVTIRGDSYRLREKRRSGLIKPAVLDQERLA</sequence>
<dbReference type="InterPro" id="IPR027417">
    <property type="entry name" value="P-loop_NTPase"/>
</dbReference>
<dbReference type="InterPro" id="IPR003593">
    <property type="entry name" value="AAA+_ATPase"/>
</dbReference>
<dbReference type="CDD" id="cd00009">
    <property type="entry name" value="AAA"/>
    <property type="match status" value="1"/>
</dbReference>
<dbReference type="SUPFAM" id="SSF52540">
    <property type="entry name" value="P-loop containing nucleoside triphosphate hydrolases"/>
    <property type="match status" value="1"/>
</dbReference>
<comment type="similarity">
    <text evidence="1">Belongs to the IS21/IS1162 putative ATP-binding protein family.</text>
</comment>
<proteinExistence type="inferred from homology"/>
<dbReference type="Proteomes" id="UP000253529">
    <property type="component" value="Unassembled WGS sequence"/>
</dbReference>
<feature type="non-terminal residue" evidence="3">
    <location>
        <position position="1"/>
    </location>
</feature>
<dbReference type="InterPro" id="IPR047661">
    <property type="entry name" value="IstB"/>
</dbReference>
<dbReference type="NCBIfam" id="NF038214">
    <property type="entry name" value="IS21_help_AAA"/>
    <property type="match status" value="1"/>
</dbReference>
<protein>
    <submittedName>
        <fullName evidence="3">IstB-like ATP binding protein</fullName>
    </submittedName>
</protein>
<dbReference type="EMBL" id="QNRK01000044">
    <property type="protein sequence ID" value="RBP03446.1"/>
    <property type="molecule type" value="Genomic_DNA"/>
</dbReference>
<dbReference type="AlphaFoldDB" id="A0A366ENA7"/>
<organism evidence="3 4">
    <name type="scientific">Roseiarcus fermentans</name>
    <dbReference type="NCBI Taxonomy" id="1473586"/>
    <lineage>
        <taxon>Bacteria</taxon>
        <taxon>Pseudomonadati</taxon>
        <taxon>Pseudomonadota</taxon>
        <taxon>Alphaproteobacteria</taxon>
        <taxon>Hyphomicrobiales</taxon>
        <taxon>Roseiarcaceae</taxon>
        <taxon>Roseiarcus</taxon>
    </lineage>
</organism>
<dbReference type="GO" id="GO:0005524">
    <property type="term" value="F:ATP binding"/>
    <property type="evidence" value="ECO:0007669"/>
    <property type="project" value="InterPro"/>
</dbReference>
<dbReference type="InterPro" id="IPR002611">
    <property type="entry name" value="IstB_ATP-bd"/>
</dbReference>
<dbReference type="Gene3D" id="3.40.50.300">
    <property type="entry name" value="P-loop containing nucleotide triphosphate hydrolases"/>
    <property type="match status" value="1"/>
</dbReference>
<evidence type="ECO:0000259" key="2">
    <source>
        <dbReference type="SMART" id="SM00382"/>
    </source>
</evidence>
<feature type="domain" description="AAA+ ATPase" evidence="2">
    <location>
        <begin position="28"/>
        <end position="161"/>
    </location>
</feature>
<evidence type="ECO:0000256" key="1">
    <source>
        <dbReference type="ARBA" id="ARBA00008059"/>
    </source>
</evidence>
<reference evidence="3 4" key="1">
    <citation type="submission" date="2018-06" db="EMBL/GenBank/DDBJ databases">
        <title>Genomic Encyclopedia of Type Strains, Phase IV (KMG-IV): sequencing the most valuable type-strain genomes for metagenomic binning, comparative biology and taxonomic classification.</title>
        <authorList>
            <person name="Goeker M."/>
        </authorList>
    </citation>
    <scope>NUCLEOTIDE SEQUENCE [LARGE SCALE GENOMIC DNA]</scope>
    <source>
        <strain evidence="3 4">DSM 24875</strain>
    </source>
</reference>
<keyword evidence="4" id="KW-1185">Reference proteome</keyword>
<dbReference type="PANTHER" id="PTHR30050:SF4">
    <property type="entry name" value="ATP-BINDING PROTEIN RV3427C IN INSERTION SEQUENCE-RELATED"/>
    <property type="match status" value="1"/>
</dbReference>
<dbReference type="SMART" id="SM00382">
    <property type="entry name" value="AAA"/>
    <property type="match status" value="1"/>
</dbReference>
<gene>
    <name evidence="3" type="ORF">DFR50_1441</name>
</gene>